<feature type="non-terminal residue" evidence="2">
    <location>
        <position position="1"/>
    </location>
</feature>
<evidence type="ECO:0000259" key="1">
    <source>
        <dbReference type="Pfam" id="PF07624"/>
    </source>
</evidence>
<dbReference type="Pfam" id="PF07624">
    <property type="entry name" value="PSD2"/>
    <property type="match status" value="1"/>
</dbReference>
<feature type="domain" description="DUF1585" evidence="1">
    <location>
        <begin position="1"/>
        <end position="51"/>
    </location>
</feature>
<dbReference type="AlphaFoldDB" id="A0A382I988"/>
<accession>A0A382I988</accession>
<reference evidence="2" key="1">
    <citation type="submission" date="2018-05" db="EMBL/GenBank/DDBJ databases">
        <authorList>
            <person name="Lanie J.A."/>
            <person name="Ng W.-L."/>
            <person name="Kazmierczak K.M."/>
            <person name="Andrzejewski T.M."/>
            <person name="Davidsen T.M."/>
            <person name="Wayne K.J."/>
            <person name="Tettelin H."/>
            <person name="Glass J.I."/>
            <person name="Rusch D."/>
            <person name="Podicherti R."/>
            <person name="Tsui H.-C.T."/>
            <person name="Winkler M.E."/>
        </authorList>
    </citation>
    <scope>NUCLEOTIDE SEQUENCE</scope>
</reference>
<protein>
    <recommendedName>
        <fullName evidence="1">DUF1585 domain-containing protein</fullName>
    </recommendedName>
</protein>
<sequence>RHFASQLLAYATGAEIEFSDRDAVERIVAQGTDDGHPVRAMIHAVVESDLFQQQ</sequence>
<gene>
    <name evidence="2" type="ORF">METZ01_LOCUS248297</name>
</gene>
<dbReference type="EMBL" id="UINC01065603">
    <property type="protein sequence ID" value="SVB95443.1"/>
    <property type="molecule type" value="Genomic_DNA"/>
</dbReference>
<dbReference type="InterPro" id="IPR011478">
    <property type="entry name" value="DUF1585"/>
</dbReference>
<evidence type="ECO:0000313" key="2">
    <source>
        <dbReference type="EMBL" id="SVB95443.1"/>
    </source>
</evidence>
<name>A0A382I988_9ZZZZ</name>
<proteinExistence type="predicted"/>
<organism evidence="2">
    <name type="scientific">marine metagenome</name>
    <dbReference type="NCBI Taxonomy" id="408172"/>
    <lineage>
        <taxon>unclassified sequences</taxon>
        <taxon>metagenomes</taxon>
        <taxon>ecological metagenomes</taxon>
    </lineage>
</organism>